<dbReference type="InterPro" id="IPR013783">
    <property type="entry name" value="Ig-like_fold"/>
</dbReference>
<dbReference type="RefSeq" id="WP_205168480.1">
    <property type="nucleotide sequence ID" value="NZ_JAFBDZ010000001.1"/>
</dbReference>
<dbReference type="SUPFAM" id="SSF56601">
    <property type="entry name" value="beta-lactamase/transpeptidase-like"/>
    <property type="match status" value="1"/>
</dbReference>
<dbReference type="EC" id="2.4.1.-" evidence="12"/>
<evidence type="ECO:0000256" key="2">
    <source>
        <dbReference type="ARBA" id="ARBA00022670"/>
    </source>
</evidence>
<keyword evidence="2" id="KW-0645">Protease</keyword>
<feature type="compositionally biased region" description="Gly residues" evidence="9">
    <location>
        <begin position="810"/>
        <end position="878"/>
    </location>
</feature>
<reference evidence="12 13" key="1">
    <citation type="submission" date="2021-01" db="EMBL/GenBank/DDBJ databases">
        <title>Genomic Encyclopedia of Type Strains, Phase IV (KMG-IV): sequencing the most valuable type-strain genomes for metagenomic binning, comparative biology and taxonomic classification.</title>
        <authorList>
            <person name="Goeker M."/>
        </authorList>
    </citation>
    <scope>NUCLEOTIDE SEQUENCE [LARGE SCALE GENOMIC DNA]</scope>
    <source>
        <strain evidence="12 13">DSM 24834</strain>
    </source>
</reference>
<evidence type="ECO:0000313" key="12">
    <source>
        <dbReference type="EMBL" id="MBM7584311.1"/>
    </source>
</evidence>
<keyword evidence="13" id="KW-1185">Reference proteome</keyword>
<evidence type="ECO:0000256" key="6">
    <source>
        <dbReference type="ARBA" id="ARBA00023268"/>
    </source>
</evidence>
<feature type="compositionally biased region" description="Acidic residues" evidence="9">
    <location>
        <begin position="796"/>
        <end position="806"/>
    </location>
</feature>
<evidence type="ECO:0000256" key="10">
    <source>
        <dbReference type="SAM" id="Phobius"/>
    </source>
</evidence>
<evidence type="ECO:0000256" key="1">
    <source>
        <dbReference type="ARBA" id="ARBA00022645"/>
    </source>
</evidence>
<feature type="transmembrane region" description="Helical" evidence="10">
    <location>
        <begin position="36"/>
        <end position="59"/>
    </location>
</feature>
<keyword evidence="1" id="KW-0121">Carboxypeptidase</keyword>
<evidence type="ECO:0000256" key="7">
    <source>
        <dbReference type="ARBA" id="ARBA00034000"/>
    </source>
</evidence>
<evidence type="ECO:0000256" key="3">
    <source>
        <dbReference type="ARBA" id="ARBA00022676"/>
    </source>
</evidence>
<proteinExistence type="predicted"/>
<evidence type="ECO:0000256" key="9">
    <source>
        <dbReference type="SAM" id="MobiDB-lite"/>
    </source>
</evidence>
<keyword evidence="10" id="KW-1133">Transmembrane helix</keyword>
<dbReference type="InterPro" id="IPR036116">
    <property type="entry name" value="FN3_sf"/>
</dbReference>
<dbReference type="Pfam" id="PF00905">
    <property type="entry name" value="Transpeptidase"/>
    <property type="match status" value="1"/>
</dbReference>
<dbReference type="SUPFAM" id="SSF49265">
    <property type="entry name" value="Fibronectin type III"/>
    <property type="match status" value="1"/>
</dbReference>
<dbReference type="InterPro" id="IPR023346">
    <property type="entry name" value="Lysozyme-like_dom_sf"/>
</dbReference>
<evidence type="ECO:0000256" key="5">
    <source>
        <dbReference type="ARBA" id="ARBA00022801"/>
    </source>
</evidence>
<feature type="region of interest" description="Disordered" evidence="9">
    <location>
        <begin position="1"/>
        <end position="27"/>
    </location>
</feature>
<dbReference type="InterPro" id="IPR036950">
    <property type="entry name" value="PBP_transglycosylase"/>
</dbReference>
<keyword evidence="6" id="KW-0511">Multifunctional enzyme</keyword>
<dbReference type="Proteomes" id="UP001646157">
    <property type="component" value="Unassembled WGS sequence"/>
</dbReference>
<dbReference type="GO" id="GO:0016787">
    <property type="term" value="F:hydrolase activity"/>
    <property type="evidence" value="ECO:0007669"/>
    <property type="project" value="UniProtKB-KW"/>
</dbReference>
<evidence type="ECO:0000256" key="4">
    <source>
        <dbReference type="ARBA" id="ARBA00022679"/>
    </source>
</evidence>
<feature type="compositionally biased region" description="Basic and acidic residues" evidence="9">
    <location>
        <begin position="1"/>
        <end position="13"/>
    </location>
</feature>
<dbReference type="Gene3D" id="3.40.710.10">
    <property type="entry name" value="DD-peptidase/beta-lactamase superfamily"/>
    <property type="match status" value="1"/>
</dbReference>
<keyword evidence="10" id="KW-0472">Membrane</keyword>
<organism evidence="12 13">
    <name type="scientific">Rossellomorea pakistanensis</name>
    <dbReference type="NCBI Taxonomy" id="992288"/>
    <lineage>
        <taxon>Bacteria</taxon>
        <taxon>Bacillati</taxon>
        <taxon>Bacillota</taxon>
        <taxon>Bacilli</taxon>
        <taxon>Bacillales</taxon>
        <taxon>Bacillaceae</taxon>
        <taxon>Rossellomorea</taxon>
    </lineage>
</organism>
<dbReference type="InterPro" id="IPR012338">
    <property type="entry name" value="Beta-lactam/transpept-like"/>
</dbReference>
<dbReference type="Pfam" id="PF00912">
    <property type="entry name" value="Transgly"/>
    <property type="match status" value="1"/>
</dbReference>
<evidence type="ECO:0000256" key="8">
    <source>
        <dbReference type="ARBA" id="ARBA00049902"/>
    </source>
</evidence>
<dbReference type="Gene3D" id="1.10.3810.10">
    <property type="entry name" value="Biosynthetic peptidoglycan transglycosylase-like"/>
    <property type="match status" value="1"/>
</dbReference>
<dbReference type="SUPFAM" id="SSF53955">
    <property type="entry name" value="Lysozyme-like"/>
    <property type="match status" value="1"/>
</dbReference>
<keyword evidence="5 12" id="KW-0378">Hydrolase</keyword>
<dbReference type="PANTHER" id="PTHR32282:SF29">
    <property type="entry name" value="PENICILLIN-BINDING PROTEIN 1A"/>
    <property type="match status" value="1"/>
</dbReference>
<keyword evidence="3 12" id="KW-0328">Glycosyltransferase</keyword>
<dbReference type="PANTHER" id="PTHR32282">
    <property type="entry name" value="BINDING PROTEIN TRANSPEPTIDASE, PUTATIVE-RELATED"/>
    <property type="match status" value="1"/>
</dbReference>
<keyword evidence="10" id="KW-0812">Transmembrane</keyword>
<gene>
    <name evidence="12" type="ORF">JOC86_000848</name>
</gene>
<keyword evidence="4 12" id="KW-0808">Transferase</keyword>
<feature type="domain" description="Fibronectin type-III" evidence="11">
    <location>
        <begin position="707"/>
        <end position="796"/>
    </location>
</feature>
<dbReference type="InterPro" id="IPR003961">
    <property type="entry name" value="FN3_dom"/>
</dbReference>
<accession>A0ABS2N8X4</accession>
<comment type="catalytic activity">
    <reaction evidence="8">
        <text>[GlcNAc-(1-&gt;4)-Mur2Ac(oyl-L-Ala-gamma-D-Glu-L-Lys-D-Ala-D-Ala)](n)-di-trans,octa-cis-undecaprenyl diphosphate + beta-D-GlcNAc-(1-&gt;4)-Mur2Ac(oyl-L-Ala-gamma-D-Glu-L-Lys-D-Ala-D-Ala)-di-trans,octa-cis-undecaprenyl diphosphate = [GlcNAc-(1-&gt;4)-Mur2Ac(oyl-L-Ala-gamma-D-Glu-L-Lys-D-Ala-D-Ala)](n+1)-di-trans,octa-cis-undecaprenyl diphosphate + di-trans,octa-cis-undecaprenyl diphosphate + H(+)</text>
        <dbReference type="Rhea" id="RHEA:23708"/>
        <dbReference type="Rhea" id="RHEA-COMP:9602"/>
        <dbReference type="Rhea" id="RHEA-COMP:9603"/>
        <dbReference type="ChEBI" id="CHEBI:15378"/>
        <dbReference type="ChEBI" id="CHEBI:58405"/>
        <dbReference type="ChEBI" id="CHEBI:60033"/>
        <dbReference type="ChEBI" id="CHEBI:78435"/>
        <dbReference type="EC" id="2.4.99.28"/>
    </reaction>
</comment>
<dbReference type="NCBIfam" id="TIGR02074">
    <property type="entry name" value="PBP_1a_fam"/>
    <property type="match status" value="1"/>
</dbReference>
<dbReference type="EMBL" id="JAFBDZ010000001">
    <property type="protein sequence ID" value="MBM7584311.1"/>
    <property type="molecule type" value="Genomic_DNA"/>
</dbReference>
<comment type="caution">
    <text evidence="12">The sequence shown here is derived from an EMBL/GenBank/DDBJ whole genome shotgun (WGS) entry which is preliminary data.</text>
</comment>
<dbReference type="CDD" id="cd00063">
    <property type="entry name" value="FN3"/>
    <property type="match status" value="1"/>
</dbReference>
<dbReference type="InterPro" id="IPR001460">
    <property type="entry name" value="PCN-bd_Tpept"/>
</dbReference>
<dbReference type="GO" id="GO:0016757">
    <property type="term" value="F:glycosyltransferase activity"/>
    <property type="evidence" value="ECO:0007669"/>
    <property type="project" value="UniProtKB-KW"/>
</dbReference>
<protein>
    <submittedName>
        <fullName evidence="12">Penicillin-binding protein 1A</fullName>
        <ecNumber evidence="12">2.4.1.-</ecNumber>
        <ecNumber evidence="12">3.4.-.-</ecNumber>
    </submittedName>
</protein>
<dbReference type="InterPro" id="IPR050396">
    <property type="entry name" value="Glycosyltr_51/Transpeptidase"/>
</dbReference>
<dbReference type="PROSITE" id="PS50853">
    <property type="entry name" value="FN3"/>
    <property type="match status" value="1"/>
</dbReference>
<comment type="catalytic activity">
    <reaction evidence="7">
        <text>Preferential cleavage: (Ac)2-L-Lys-D-Ala-|-D-Ala. Also transpeptidation of peptidyl-alanyl moieties that are N-acyl substituents of D-alanine.</text>
        <dbReference type="EC" id="3.4.16.4"/>
    </reaction>
</comment>
<feature type="region of interest" description="Disordered" evidence="9">
    <location>
        <begin position="778"/>
        <end position="895"/>
    </location>
</feature>
<dbReference type="EC" id="3.4.-.-" evidence="12"/>
<evidence type="ECO:0000259" key="11">
    <source>
        <dbReference type="PROSITE" id="PS50853"/>
    </source>
</evidence>
<evidence type="ECO:0000313" key="13">
    <source>
        <dbReference type="Proteomes" id="UP001646157"/>
    </source>
</evidence>
<dbReference type="Pfam" id="PF00041">
    <property type="entry name" value="fn3"/>
    <property type="match status" value="1"/>
</dbReference>
<sequence>MAGEYKSREEKRKAQQTSKKNMPKGKGKNRSLFKKIIISLFLIGIVGMLAGAGLFAYYASNAPKLNEELLKDPIASDIYDMNGDLITTVGKEKRDYVNYDDIPSLMEDAILATEDNRFYKHNGIDLIRLGGAVVANITQGFGSEGASTLTQQVIKRSFLSPEKTLERKAQEAWLAIKLEQEYTKEEIFEMYFNKVYMSDGIHGFGTAAKHYFGKDLKDLELHEAALLAGMPQSPNNYNPFEEPETAKKRRDIVLSLMHQHKKITKEEMEKAQNMPVKDSLIPKEEREKATGDKYSAFIDAVIDEVDKMGDYNLFSDGLKVYTTLDPNAQKRVEQILNGEAIDFEYPTRHEAPMQAGITLMDTKTGEIRAIGGGRERGDVKRGFNFAIDSKRQPGSTIKPLIDYAPAIEYLDWSTYHQINDEPYEYSTGQEIGNWDGQYKGNISIREALWDSRNVPAVKTLQEVGLDKAKGFVANLGLNFENVYESYALGGISPGVNTVQMAGSYAAFGNKGVYNKPHTVKKVVLRDGETEVKNTEEPQTAMKSSTAYMITDMLKDVIYKSNGTGIYAAVPGLPMAGKSGTTNYTDEDRENYGITDTREAPDSWFVGYTTNYTASVWTGYEERKYSLNPRERRIAQYITADIMSYVHEGIETADFEKPANVVESPVEIGSSPAKLPSDFTPENRISYELFLKGTAPQKVSKEFDRIDAPAGLKAKYDQKANKITLKWDYKKDKDVHFEVSASINGGASQVLTTTKEKGLNIENIQPGSQYSFEVVAISGDQRSDPATTSIEVKDKEKDDEDENEGNEEGQPGDGPPGNGEGNGPGGNNGQGPGDGNGQGNGGPGDGQEGDGQGGDTGTGGEDPGGADGGQGGGGDGGGTQPPEEPVEEGSPLDLFQ</sequence>
<dbReference type="InterPro" id="IPR001264">
    <property type="entry name" value="Glyco_trans_51"/>
</dbReference>
<name>A0ABS2N8X4_9BACI</name>
<dbReference type="Gene3D" id="2.60.40.10">
    <property type="entry name" value="Immunoglobulins"/>
    <property type="match status" value="1"/>
</dbReference>